<evidence type="ECO:0000313" key="3">
    <source>
        <dbReference type="Proteomes" id="UP000184499"/>
    </source>
</evidence>
<evidence type="ECO:0000313" key="2">
    <source>
        <dbReference type="EMBL" id="OJJ75467.1"/>
    </source>
</evidence>
<feature type="region of interest" description="Disordered" evidence="1">
    <location>
        <begin position="127"/>
        <end position="159"/>
    </location>
</feature>
<name>A0A1L9UUW6_ASPBC</name>
<dbReference type="OrthoDB" id="4498672at2759"/>
<dbReference type="EMBL" id="KV878680">
    <property type="protein sequence ID" value="OJJ75467.1"/>
    <property type="molecule type" value="Genomic_DNA"/>
</dbReference>
<dbReference type="VEuPathDB" id="FungiDB:ASPBRDRAFT_51219"/>
<reference evidence="3" key="1">
    <citation type="journal article" date="2017" name="Genome Biol.">
        <title>Comparative genomics reveals high biological diversity and specific adaptations in the industrially and medically important fungal genus Aspergillus.</title>
        <authorList>
            <person name="de Vries R.P."/>
            <person name="Riley R."/>
            <person name="Wiebenga A."/>
            <person name="Aguilar-Osorio G."/>
            <person name="Amillis S."/>
            <person name="Uchima C.A."/>
            <person name="Anderluh G."/>
            <person name="Asadollahi M."/>
            <person name="Askin M."/>
            <person name="Barry K."/>
            <person name="Battaglia E."/>
            <person name="Bayram O."/>
            <person name="Benocci T."/>
            <person name="Braus-Stromeyer S.A."/>
            <person name="Caldana C."/>
            <person name="Canovas D."/>
            <person name="Cerqueira G.C."/>
            <person name="Chen F."/>
            <person name="Chen W."/>
            <person name="Choi C."/>
            <person name="Clum A."/>
            <person name="Dos Santos R.A."/>
            <person name="Damasio A.R."/>
            <person name="Diallinas G."/>
            <person name="Emri T."/>
            <person name="Fekete E."/>
            <person name="Flipphi M."/>
            <person name="Freyberg S."/>
            <person name="Gallo A."/>
            <person name="Gournas C."/>
            <person name="Habgood R."/>
            <person name="Hainaut M."/>
            <person name="Harispe M.L."/>
            <person name="Henrissat B."/>
            <person name="Hilden K.S."/>
            <person name="Hope R."/>
            <person name="Hossain A."/>
            <person name="Karabika E."/>
            <person name="Karaffa L."/>
            <person name="Karanyi Z."/>
            <person name="Krasevec N."/>
            <person name="Kuo A."/>
            <person name="Kusch H."/>
            <person name="LaButti K."/>
            <person name="Lagendijk E.L."/>
            <person name="Lapidus A."/>
            <person name="Levasseur A."/>
            <person name="Lindquist E."/>
            <person name="Lipzen A."/>
            <person name="Logrieco A.F."/>
            <person name="MacCabe A."/>
            <person name="Maekelae M.R."/>
            <person name="Malavazi I."/>
            <person name="Melin P."/>
            <person name="Meyer V."/>
            <person name="Mielnichuk N."/>
            <person name="Miskei M."/>
            <person name="Molnar A.P."/>
            <person name="Mule G."/>
            <person name="Ngan C.Y."/>
            <person name="Orejas M."/>
            <person name="Orosz E."/>
            <person name="Ouedraogo J.P."/>
            <person name="Overkamp K.M."/>
            <person name="Park H.-S."/>
            <person name="Perrone G."/>
            <person name="Piumi F."/>
            <person name="Punt P.J."/>
            <person name="Ram A.F."/>
            <person name="Ramon A."/>
            <person name="Rauscher S."/>
            <person name="Record E."/>
            <person name="Riano-Pachon D.M."/>
            <person name="Robert V."/>
            <person name="Roehrig J."/>
            <person name="Ruller R."/>
            <person name="Salamov A."/>
            <person name="Salih N.S."/>
            <person name="Samson R.A."/>
            <person name="Sandor E."/>
            <person name="Sanguinetti M."/>
            <person name="Schuetze T."/>
            <person name="Sepcic K."/>
            <person name="Shelest E."/>
            <person name="Sherlock G."/>
            <person name="Sophianopoulou V."/>
            <person name="Squina F.M."/>
            <person name="Sun H."/>
            <person name="Susca A."/>
            <person name="Todd R.B."/>
            <person name="Tsang A."/>
            <person name="Unkles S.E."/>
            <person name="van de Wiele N."/>
            <person name="van Rossen-Uffink D."/>
            <person name="Oliveira J.V."/>
            <person name="Vesth T.C."/>
            <person name="Visser J."/>
            <person name="Yu J.-H."/>
            <person name="Zhou M."/>
            <person name="Andersen M.R."/>
            <person name="Archer D.B."/>
            <person name="Baker S.E."/>
            <person name="Benoit I."/>
            <person name="Brakhage A.A."/>
            <person name="Braus G.H."/>
            <person name="Fischer R."/>
            <person name="Frisvad J.C."/>
            <person name="Goldman G.H."/>
            <person name="Houbraken J."/>
            <person name="Oakley B."/>
            <person name="Pocsi I."/>
            <person name="Scazzocchio C."/>
            <person name="Seiboth B."/>
            <person name="vanKuyk P.A."/>
            <person name="Wortman J."/>
            <person name="Dyer P.S."/>
            <person name="Grigoriev I.V."/>
        </authorList>
    </citation>
    <scope>NUCLEOTIDE SEQUENCE [LARGE SCALE GENOMIC DNA]</scope>
    <source>
        <strain evidence="3">CBS 101740 / IMI 381727 / IBT 21946</strain>
    </source>
</reference>
<gene>
    <name evidence="2" type="ORF">ASPBRDRAFT_51219</name>
</gene>
<keyword evidence="3" id="KW-1185">Reference proteome</keyword>
<evidence type="ECO:0000256" key="1">
    <source>
        <dbReference type="SAM" id="MobiDB-lite"/>
    </source>
</evidence>
<proteinExistence type="predicted"/>
<dbReference type="OMA" id="ACVGFRI"/>
<dbReference type="GeneID" id="93579174"/>
<accession>A0A1L9UUW6</accession>
<dbReference type="AlphaFoldDB" id="A0A1L9UUW6"/>
<dbReference type="RefSeq" id="XP_067482714.1">
    <property type="nucleotide sequence ID" value="XM_067626686.1"/>
</dbReference>
<dbReference type="Proteomes" id="UP000184499">
    <property type="component" value="Unassembled WGS sequence"/>
</dbReference>
<organism evidence="2 3">
    <name type="scientific">Aspergillus brasiliensis (strain CBS 101740 / IMI 381727 / IBT 21946)</name>
    <dbReference type="NCBI Taxonomy" id="767769"/>
    <lineage>
        <taxon>Eukaryota</taxon>
        <taxon>Fungi</taxon>
        <taxon>Dikarya</taxon>
        <taxon>Ascomycota</taxon>
        <taxon>Pezizomycotina</taxon>
        <taxon>Eurotiomycetes</taxon>
        <taxon>Eurotiomycetidae</taxon>
        <taxon>Eurotiales</taxon>
        <taxon>Aspergillaceae</taxon>
        <taxon>Aspergillus</taxon>
        <taxon>Aspergillus subgen. Circumdati</taxon>
    </lineage>
</organism>
<protein>
    <submittedName>
        <fullName evidence="2">Uncharacterized protein</fullName>
    </submittedName>
</protein>
<sequence length="195" mass="21186">MGPGLLKKDYGVRPARGRRMMIRAFILLTSRMSGDKNDDNIIHLLLVTRLPFFPGPTGGPGDLIISDAQSPACVGFRIPVALPHYSFPPPTPRFSLVNSCSRSLLCSKARGTCSLDPPPHFPPLIRLQTKRSPPPSMGARGRGTSFATIQPARKAPRSHSINDWRGTIQNIDSSVRTIWCSNSAGATLPFWATGV</sequence>